<accession>A0A6D2L0D7</accession>
<dbReference type="AlphaFoldDB" id="A0A6D2L0D7"/>
<feature type="chain" id="PRO_5025679826" evidence="1">
    <location>
        <begin position="27"/>
        <end position="203"/>
    </location>
</feature>
<keyword evidence="3" id="KW-1185">Reference proteome</keyword>
<evidence type="ECO:0000313" key="2">
    <source>
        <dbReference type="EMBL" id="CAA7053577.1"/>
    </source>
</evidence>
<comment type="caution">
    <text evidence="2">The sequence shown here is derived from an EMBL/GenBank/DDBJ whole genome shotgun (WGS) entry which is preliminary data.</text>
</comment>
<proteinExistence type="predicted"/>
<keyword evidence="1" id="KW-0732">Signal</keyword>
<name>A0A6D2L0D7_9BRAS</name>
<dbReference type="Proteomes" id="UP000467841">
    <property type="component" value="Unassembled WGS sequence"/>
</dbReference>
<gene>
    <name evidence="2" type="ORF">MERR_LOCUS40813</name>
</gene>
<protein>
    <submittedName>
        <fullName evidence="2">Uncharacterized protein</fullName>
    </submittedName>
</protein>
<evidence type="ECO:0000256" key="1">
    <source>
        <dbReference type="SAM" id="SignalP"/>
    </source>
</evidence>
<dbReference type="EMBL" id="CACVBM020001540">
    <property type="protein sequence ID" value="CAA7053577.1"/>
    <property type="molecule type" value="Genomic_DNA"/>
</dbReference>
<organism evidence="2 3">
    <name type="scientific">Microthlaspi erraticum</name>
    <dbReference type="NCBI Taxonomy" id="1685480"/>
    <lineage>
        <taxon>Eukaryota</taxon>
        <taxon>Viridiplantae</taxon>
        <taxon>Streptophyta</taxon>
        <taxon>Embryophyta</taxon>
        <taxon>Tracheophyta</taxon>
        <taxon>Spermatophyta</taxon>
        <taxon>Magnoliopsida</taxon>
        <taxon>eudicotyledons</taxon>
        <taxon>Gunneridae</taxon>
        <taxon>Pentapetalae</taxon>
        <taxon>rosids</taxon>
        <taxon>malvids</taxon>
        <taxon>Brassicales</taxon>
        <taxon>Brassicaceae</taxon>
        <taxon>Coluteocarpeae</taxon>
        <taxon>Microthlaspi</taxon>
    </lineage>
</organism>
<feature type="signal peptide" evidence="1">
    <location>
        <begin position="1"/>
        <end position="26"/>
    </location>
</feature>
<evidence type="ECO:0000313" key="3">
    <source>
        <dbReference type="Proteomes" id="UP000467841"/>
    </source>
</evidence>
<sequence length="203" mass="22076">MEKNSLKLVFLFSLTVIAMCSYLGDAREMAEEEANYIDSPSLAPVSPIMVINGFCHKDLECGKYCPRACTSHGRSCICSYLGDAREVTEEEVNNLGGDTVVPGASIMAIGDCTQASQCTQFCHPLCKSVLKKPCSYLGDAREMAEEEVNYLDGPSLAPVSPIMVIHGFCRKDVQCGKYCPRSCTSHGRACICSCRSRKCHCGC</sequence>
<reference evidence="2" key="1">
    <citation type="submission" date="2020-01" db="EMBL/GenBank/DDBJ databases">
        <authorList>
            <person name="Mishra B."/>
        </authorList>
    </citation>
    <scope>NUCLEOTIDE SEQUENCE [LARGE SCALE GENOMIC DNA]</scope>
</reference>